<protein>
    <submittedName>
        <fullName evidence="1">Uncharacterized protein</fullName>
    </submittedName>
</protein>
<evidence type="ECO:0000313" key="2">
    <source>
        <dbReference type="Proteomes" id="UP000295124"/>
    </source>
</evidence>
<name>A0A4R4ZUM4_9ACTN</name>
<evidence type="ECO:0000313" key="1">
    <source>
        <dbReference type="EMBL" id="TDD62076.1"/>
    </source>
</evidence>
<comment type="caution">
    <text evidence="1">The sequence shown here is derived from an EMBL/GenBank/DDBJ whole genome shotgun (WGS) entry which is preliminary data.</text>
</comment>
<dbReference type="EMBL" id="SMKX01000009">
    <property type="protein sequence ID" value="TDD62076.1"/>
    <property type="molecule type" value="Genomic_DNA"/>
</dbReference>
<dbReference type="Proteomes" id="UP000295124">
    <property type="component" value="Unassembled WGS sequence"/>
</dbReference>
<dbReference type="OrthoDB" id="3688103at2"/>
<accession>A0A4R4ZUM4</accession>
<reference evidence="1 2" key="1">
    <citation type="submission" date="2019-03" db="EMBL/GenBank/DDBJ databases">
        <title>Draft genome sequences of novel Actinobacteria.</title>
        <authorList>
            <person name="Sahin N."/>
            <person name="Ay H."/>
            <person name="Saygin H."/>
        </authorList>
    </citation>
    <scope>NUCLEOTIDE SEQUENCE [LARGE SCALE GENOMIC DNA]</scope>
    <source>
        <strain evidence="1 2">JCM 13523</strain>
    </source>
</reference>
<gene>
    <name evidence="1" type="ORF">E1263_05545</name>
</gene>
<dbReference type="AlphaFoldDB" id="A0A4R4ZUM4"/>
<proteinExistence type="predicted"/>
<keyword evidence="2" id="KW-1185">Reference proteome</keyword>
<sequence length="136" mass="14954">MATAVEVEHEWEYSYKDWEALKKAVDAGGGVLRVVMWELRHLEDAGRLGVHVRASISRNLLGLGLAHLPKELPSYQEQEAVIYKLGTPAAAVVDAVAGESNKEAEAALRRLNTSRDSEKLQAVTEKFAELSEILEG</sequence>
<dbReference type="RefSeq" id="WP_132166032.1">
    <property type="nucleotide sequence ID" value="NZ_SMKX01000009.1"/>
</dbReference>
<organism evidence="1 2">
    <name type="scientific">Kribbella antibiotica</name>
    <dbReference type="NCBI Taxonomy" id="190195"/>
    <lineage>
        <taxon>Bacteria</taxon>
        <taxon>Bacillati</taxon>
        <taxon>Actinomycetota</taxon>
        <taxon>Actinomycetes</taxon>
        <taxon>Propionibacteriales</taxon>
        <taxon>Kribbellaceae</taxon>
        <taxon>Kribbella</taxon>
    </lineage>
</organism>